<evidence type="ECO:0000313" key="2">
    <source>
        <dbReference type="Proteomes" id="UP000294299"/>
    </source>
</evidence>
<sequence>MLITTIMDLKPAKISALVLLIQFPMPNSYNHIFHRYRRV</sequence>
<dbReference type="EMBL" id="LR216287">
    <property type="protein sequence ID" value="VFJ12697.1"/>
    <property type="molecule type" value="Genomic_DNA"/>
</dbReference>
<gene>
    <name evidence="1" type="ORF">NFRAN_0376</name>
</gene>
<accession>A0A484IAJ2</accession>
<dbReference type="Proteomes" id="UP000294299">
    <property type="component" value="Chromosome NFRAN"/>
</dbReference>
<dbReference type="KEGG" id="nfn:NFRAN_0376"/>
<name>A0A484IAJ2_9ARCH</name>
<protein>
    <submittedName>
        <fullName evidence="1">Uncharacterized protein</fullName>
    </submittedName>
</protein>
<proteinExistence type="predicted"/>
<evidence type="ECO:0000313" key="1">
    <source>
        <dbReference type="EMBL" id="VFJ12697.1"/>
    </source>
</evidence>
<reference evidence="1 2" key="1">
    <citation type="submission" date="2019-02" db="EMBL/GenBank/DDBJ databases">
        <authorList>
            <person name="Lehtovirta-Morley E L."/>
        </authorList>
    </citation>
    <scope>NUCLEOTIDE SEQUENCE [LARGE SCALE GENOMIC DNA]</scope>
    <source>
        <strain evidence="1">NFRAN1</strain>
    </source>
</reference>
<organism evidence="1 2">
    <name type="scientific">Candidatus Nitrosocosmicus franklandianus</name>
    <dbReference type="NCBI Taxonomy" id="1798806"/>
    <lineage>
        <taxon>Archaea</taxon>
        <taxon>Nitrososphaerota</taxon>
        <taxon>Nitrososphaeria</taxon>
        <taxon>Nitrososphaerales</taxon>
        <taxon>Nitrososphaeraceae</taxon>
        <taxon>Candidatus Nitrosocosmicus</taxon>
    </lineage>
</organism>
<keyword evidence="2" id="KW-1185">Reference proteome</keyword>
<dbReference type="AlphaFoldDB" id="A0A484IAJ2"/>